<evidence type="ECO:0000313" key="2">
    <source>
        <dbReference type="Proteomes" id="UP000253426"/>
    </source>
</evidence>
<comment type="caution">
    <text evidence="1">The sequence shown here is derived from an EMBL/GenBank/DDBJ whole genome shotgun (WGS) entry which is preliminary data.</text>
</comment>
<proteinExistence type="predicted"/>
<dbReference type="Proteomes" id="UP000253426">
    <property type="component" value="Unassembled WGS sequence"/>
</dbReference>
<accession>A0A366H7G3</accession>
<evidence type="ECO:0000313" key="1">
    <source>
        <dbReference type="EMBL" id="RBP38111.1"/>
    </source>
</evidence>
<dbReference type="EMBL" id="QNRR01000012">
    <property type="protein sequence ID" value="RBP38111.1"/>
    <property type="molecule type" value="Genomic_DNA"/>
</dbReference>
<sequence>MPLRIDCLEMDVPAGRIALTGKRSHFYCSHYVELQDFRGGSLCSLAKAVTNGALRRGAEYVPEKGSP</sequence>
<name>A0A366H7G3_9BACT</name>
<protein>
    <submittedName>
        <fullName evidence="1">Uncharacterized protein</fullName>
    </submittedName>
</protein>
<organism evidence="1 2">
    <name type="scientific">Roseimicrobium gellanilyticum</name>
    <dbReference type="NCBI Taxonomy" id="748857"/>
    <lineage>
        <taxon>Bacteria</taxon>
        <taxon>Pseudomonadati</taxon>
        <taxon>Verrucomicrobiota</taxon>
        <taxon>Verrucomicrobiia</taxon>
        <taxon>Verrucomicrobiales</taxon>
        <taxon>Verrucomicrobiaceae</taxon>
        <taxon>Roseimicrobium</taxon>
    </lineage>
</organism>
<dbReference type="AlphaFoldDB" id="A0A366H7G3"/>
<reference evidence="1 2" key="1">
    <citation type="submission" date="2018-06" db="EMBL/GenBank/DDBJ databases">
        <title>Genomic Encyclopedia of Type Strains, Phase IV (KMG-IV): sequencing the most valuable type-strain genomes for metagenomic binning, comparative biology and taxonomic classification.</title>
        <authorList>
            <person name="Goeker M."/>
        </authorList>
    </citation>
    <scope>NUCLEOTIDE SEQUENCE [LARGE SCALE GENOMIC DNA]</scope>
    <source>
        <strain evidence="1 2">DSM 25532</strain>
    </source>
</reference>
<keyword evidence="2" id="KW-1185">Reference proteome</keyword>
<gene>
    <name evidence="1" type="ORF">DES53_112109</name>
</gene>